<dbReference type="PANTHER" id="PTHR36456">
    <property type="entry name" value="UPF0232 PROTEIN SCO3875"/>
    <property type="match status" value="1"/>
</dbReference>
<organism evidence="1 2">
    <name type="scientific">Desulfuromonas acetoxidans (strain DSM 684 / 11070)</name>
    <dbReference type="NCBI Taxonomy" id="281689"/>
    <lineage>
        <taxon>Bacteria</taxon>
        <taxon>Pseudomonadati</taxon>
        <taxon>Thermodesulfobacteriota</taxon>
        <taxon>Desulfuromonadia</taxon>
        <taxon>Desulfuromonadales</taxon>
        <taxon>Desulfuromonadaceae</taxon>
        <taxon>Desulfuromonas</taxon>
    </lineage>
</organism>
<accession>Q1JX89</accession>
<comment type="caution">
    <text evidence="1">The sequence shown here is derived from an EMBL/GenBank/DDBJ whole genome shotgun (WGS) entry which is preliminary data.</text>
</comment>
<dbReference type="Pfam" id="PF05258">
    <property type="entry name" value="DciA"/>
    <property type="match status" value="1"/>
</dbReference>
<dbReference type="PANTHER" id="PTHR36456:SF1">
    <property type="entry name" value="UPF0232 PROTEIN SCO3875"/>
    <property type="match status" value="1"/>
</dbReference>
<dbReference type="RefSeq" id="WP_006002001.1">
    <property type="nucleotide sequence ID" value="NZ_AAEW02000016.1"/>
</dbReference>
<dbReference type="AlphaFoldDB" id="Q1JX89"/>
<dbReference type="OrthoDB" id="9814233at2"/>
<dbReference type="EMBL" id="AAEW02000016">
    <property type="protein sequence ID" value="EAT14903.1"/>
    <property type="molecule type" value="Genomic_DNA"/>
</dbReference>
<sequence length="163" mass="18813">MAKRSSGKKSLSTARNIIEGLFSQLGIADKIEQHRVWLIWKECVGPQIAAQASPLRIRDNILEVRVSHPVWMQQLQLLKPRLLERLNAELGDTPLKDMFFRRGKPAQQEIKTTEKIILPELDASELQEIDQLVAAINDDETRQAMRDFFTRQRQLDNARDKLS</sequence>
<dbReference type="InterPro" id="IPR007922">
    <property type="entry name" value="DciA-like"/>
</dbReference>
<evidence type="ECO:0008006" key="3">
    <source>
        <dbReference type="Google" id="ProtNLM"/>
    </source>
</evidence>
<protein>
    <recommendedName>
        <fullName evidence="3">DUF721 domain-containing protein</fullName>
    </recommendedName>
</protein>
<reference evidence="1" key="2">
    <citation type="submission" date="2006-05" db="EMBL/GenBank/DDBJ databases">
        <title>Sequencing of the draft genome and assembly of Desulfuromonas acetoxidans DSM 684.</title>
        <authorList>
            <consortium name="US DOE Joint Genome Institute (JGI-PGF)"/>
            <person name="Copeland A."/>
            <person name="Lucas S."/>
            <person name="Lapidus A."/>
            <person name="Barry K."/>
            <person name="Detter J.C."/>
            <person name="Glavina del Rio T."/>
            <person name="Hammon N."/>
            <person name="Israni S."/>
            <person name="Dalin E."/>
            <person name="Tice H."/>
            <person name="Bruce D."/>
            <person name="Pitluck S."/>
            <person name="Richardson P."/>
        </authorList>
    </citation>
    <scope>NUCLEOTIDE SEQUENCE [LARGE SCALE GENOMIC DNA]</scope>
    <source>
        <strain evidence="1">DSM 684</strain>
    </source>
</reference>
<reference evidence="1" key="1">
    <citation type="submission" date="2006-05" db="EMBL/GenBank/DDBJ databases">
        <title>Annotation of the draft genome assembly of Desulfuromonas acetoxidans DSM 684.</title>
        <authorList>
            <consortium name="US DOE Joint Genome Institute (JGI-ORNL)"/>
            <person name="Larimer F."/>
            <person name="Land M."/>
            <person name="Hauser L."/>
        </authorList>
    </citation>
    <scope>NUCLEOTIDE SEQUENCE [LARGE SCALE GENOMIC DNA]</scope>
    <source>
        <strain evidence="1">DSM 684</strain>
    </source>
</reference>
<keyword evidence="2" id="KW-1185">Reference proteome</keyword>
<gene>
    <name evidence="1" type="ORF">Dace_0912</name>
</gene>
<proteinExistence type="predicted"/>
<dbReference type="Proteomes" id="UP000005695">
    <property type="component" value="Unassembled WGS sequence"/>
</dbReference>
<evidence type="ECO:0000313" key="1">
    <source>
        <dbReference type="EMBL" id="EAT14903.1"/>
    </source>
</evidence>
<evidence type="ECO:0000313" key="2">
    <source>
        <dbReference type="Proteomes" id="UP000005695"/>
    </source>
</evidence>
<name>Q1JX89_DESA6</name>